<organism evidence="1 2">
    <name type="scientific">Mucilaginibacter gracilis</name>
    <dbReference type="NCBI Taxonomy" id="423350"/>
    <lineage>
        <taxon>Bacteria</taxon>
        <taxon>Pseudomonadati</taxon>
        <taxon>Bacteroidota</taxon>
        <taxon>Sphingobacteriia</taxon>
        <taxon>Sphingobacteriales</taxon>
        <taxon>Sphingobacteriaceae</taxon>
        <taxon>Mucilaginibacter</taxon>
    </lineage>
</organism>
<gene>
    <name evidence="1" type="ORF">BDD43_1915</name>
</gene>
<reference evidence="1 2" key="1">
    <citation type="submission" date="2018-10" db="EMBL/GenBank/DDBJ databases">
        <title>Genomic Encyclopedia of Archaeal and Bacterial Type Strains, Phase II (KMG-II): from individual species to whole genera.</title>
        <authorList>
            <person name="Goeker M."/>
        </authorList>
    </citation>
    <scope>NUCLEOTIDE SEQUENCE [LARGE SCALE GENOMIC DNA]</scope>
    <source>
        <strain evidence="1 2">DSM 18602</strain>
    </source>
</reference>
<dbReference type="Proteomes" id="UP000268007">
    <property type="component" value="Unassembled WGS sequence"/>
</dbReference>
<name>A0A495J0X2_9SPHI</name>
<evidence type="ECO:0000313" key="2">
    <source>
        <dbReference type="Proteomes" id="UP000268007"/>
    </source>
</evidence>
<keyword evidence="2" id="KW-1185">Reference proteome</keyword>
<accession>A0A495J0X2</accession>
<dbReference type="AlphaFoldDB" id="A0A495J0X2"/>
<evidence type="ECO:0000313" key="1">
    <source>
        <dbReference type="EMBL" id="RKR81759.1"/>
    </source>
</evidence>
<dbReference type="Gene3D" id="2.60.40.1930">
    <property type="match status" value="1"/>
</dbReference>
<comment type="caution">
    <text evidence="1">The sequence shown here is derived from an EMBL/GenBank/DDBJ whole genome shotgun (WGS) entry which is preliminary data.</text>
</comment>
<protein>
    <recommendedName>
        <fullName evidence="3">TonB-dependent receptor-like protein</fullName>
    </recommendedName>
</protein>
<dbReference type="EMBL" id="RBKU01000001">
    <property type="protein sequence ID" value="RKR81759.1"/>
    <property type="molecule type" value="Genomic_DNA"/>
</dbReference>
<proteinExistence type="predicted"/>
<sequence length="775" mass="84556">MLSTLLCTLLPAGQTTDTTGLLTDKLEHYRRTHIVEKVHLHTDRASYSAGDTVWFKAYTVATEKNAPSLLSKYLYVQLLSADSVIRSMRLRLNTGMAPGNIPLPDTLSAGFYRIRAYTQWMRNAGHAFFYDKKFWISDKSGQRPIGTKATGTNVIRFFPEGGNMVSGIPSVIAFKAIGPDGLSRELSGYVADEQGNQVCTFRSQHAGMGSFSFIPYKGSKYTALISFADGQQNSTALPEIAPEGYSLAVSSRDTTKLIIQVSVNPALRKLGQFTLVAAGNGPIEYMGRITTDTAGLFTGTLSRKGLSNGVIRITLFSHNRPVAERLVFISPDMRYNPVIKTDKAVYAPGEKVGLTISPSDTAAIARSVLSVAVTKIDESQAWESGNASIFSDLLLCSDLKGYIEKPDQYFDSSDKNRLQNLDLLMLTQGWRRYAWDSIANNNYQQVRYRPETGSMISGTVSLANGKPVPGAKLIVLPAKSSGLPIQANADSAGHFTFDLASYPDTTSFMVQASAPKGQVKVYLAIDRPFEPLKKEDNTPSSLLLTASASNSPLPPPLSKGRTLGEVKINQRRNKKYVPEHSFNLNGPGNADVVLSQEDIRTSGGLENALLTKVPFYKQTRRGISGTPQFIVDGEMLSEFAMEYAIPANTEIESVEVLTPGSDKTFIYGPYGQFGVVLINTARSKAGRADKSFVPGIAYYLPAIYQPNEFYSPAYPNSPITTTRKTVYWTPHVVTDIYGKTGISFTGNTSGSYQVSIEGISLTGALLHTVKLFTIQ</sequence>
<evidence type="ECO:0008006" key="3">
    <source>
        <dbReference type="Google" id="ProtNLM"/>
    </source>
</evidence>